<organism evidence="2 3">
    <name type="scientific">Candidatus Thiodiazotropha endolucinida</name>
    <dbReference type="NCBI Taxonomy" id="1655433"/>
    <lineage>
        <taxon>Bacteria</taxon>
        <taxon>Pseudomonadati</taxon>
        <taxon>Pseudomonadota</taxon>
        <taxon>Gammaproteobacteria</taxon>
        <taxon>Chromatiales</taxon>
        <taxon>Sedimenticolaceae</taxon>
        <taxon>Candidatus Thiodiazotropha</taxon>
    </lineage>
</organism>
<dbReference type="InterPro" id="IPR016181">
    <property type="entry name" value="Acyl_CoA_acyltransferase"/>
</dbReference>
<comment type="caution">
    <text evidence="2">The sequence shown here is derived from an EMBL/GenBank/DDBJ whole genome shotgun (WGS) entry which is preliminary data.</text>
</comment>
<feature type="domain" description="N-acetyltransferase" evidence="1">
    <location>
        <begin position="6"/>
        <end position="153"/>
    </location>
</feature>
<reference evidence="2 3" key="1">
    <citation type="submission" date="2016-06" db="EMBL/GenBank/DDBJ databases">
        <title>Genome sequence of endosymbiont of Candidatus Endolucinida thiodiazotropha.</title>
        <authorList>
            <person name="Poehlein A."/>
            <person name="Koenig S."/>
            <person name="Heiden S.E."/>
            <person name="Thuermer A."/>
            <person name="Voget S."/>
            <person name="Daniel R."/>
            <person name="Markert S."/>
            <person name="Gros O."/>
            <person name="Schweder T."/>
        </authorList>
    </citation>
    <scope>NUCLEOTIDE SEQUENCE [LARGE SCALE GENOMIC DNA]</scope>
    <source>
        <strain evidence="2 3">COS</strain>
    </source>
</reference>
<dbReference type="Gene3D" id="3.40.630.30">
    <property type="match status" value="1"/>
</dbReference>
<dbReference type="GO" id="GO:0016747">
    <property type="term" value="F:acyltransferase activity, transferring groups other than amino-acyl groups"/>
    <property type="evidence" value="ECO:0007669"/>
    <property type="project" value="InterPro"/>
</dbReference>
<evidence type="ECO:0000313" key="2">
    <source>
        <dbReference type="EMBL" id="ODJ86155.1"/>
    </source>
</evidence>
<protein>
    <submittedName>
        <fullName evidence="2">Putative acetyltransferase</fullName>
    </submittedName>
</protein>
<dbReference type="EMBL" id="MARB01000026">
    <property type="protein sequence ID" value="ODJ86155.1"/>
    <property type="molecule type" value="Genomic_DNA"/>
</dbReference>
<proteinExistence type="predicted"/>
<keyword evidence="2" id="KW-0808">Transferase</keyword>
<dbReference type="CDD" id="cd04301">
    <property type="entry name" value="NAT_SF"/>
    <property type="match status" value="1"/>
</dbReference>
<sequence>MLEERTEIAFASLSDAVEIGVLSKNEIEYGLGWRYTPKKITELIRHRSKNVVVARSGSTLVDFGIMTYYEHQANLDLLAVKRKYRRMKIGSDIVRWLEKVALTSGAFNVFVQVREQNKGAIQFYEALGYSVIETDTRYYSGVETGVVMARGLKRMIV</sequence>
<dbReference type="SUPFAM" id="SSF55729">
    <property type="entry name" value="Acyl-CoA N-acyltransferases (Nat)"/>
    <property type="match status" value="1"/>
</dbReference>
<dbReference type="AlphaFoldDB" id="A0A7Z1ADQ1"/>
<gene>
    <name evidence="2" type="ORF">CODIS_35880</name>
</gene>
<dbReference type="InterPro" id="IPR000182">
    <property type="entry name" value="GNAT_dom"/>
</dbReference>
<dbReference type="PROSITE" id="PS51186">
    <property type="entry name" value="GNAT"/>
    <property type="match status" value="1"/>
</dbReference>
<dbReference type="Proteomes" id="UP000094769">
    <property type="component" value="Unassembled WGS sequence"/>
</dbReference>
<dbReference type="RefSeq" id="WP_069127426.1">
    <property type="nucleotide sequence ID" value="NZ_MARB01000026.1"/>
</dbReference>
<evidence type="ECO:0000313" key="3">
    <source>
        <dbReference type="Proteomes" id="UP000094769"/>
    </source>
</evidence>
<dbReference type="Pfam" id="PF00583">
    <property type="entry name" value="Acetyltransf_1"/>
    <property type="match status" value="1"/>
</dbReference>
<evidence type="ECO:0000259" key="1">
    <source>
        <dbReference type="PROSITE" id="PS51186"/>
    </source>
</evidence>
<accession>A0A7Z1ADQ1</accession>
<name>A0A7Z1ADQ1_9GAMM</name>
<keyword evidence="3" id="KW-1185">Reference proteome</keyword>